<dbReference type="PANTHER" id="PTHR22906">
    <property type="entry name" value="PROPERDIN"/>
    <property type="match status" value="1"/>
</dbReference>
<dbReference type="PROSITE" id="PS51212">
    <property type="entry name" value="WSC"/>
    <property type="match status" value="1"/>
</dbReference>
<dbReference type="Proteomes" id="UP001186944">
    <property type="component" value="Unassembled WGS sequence"/>
</dbReference>
<dbReference type="AlphaFoldDB" id="A0AA88XGS3"/>
<feature type="domain" description="WSC" evidence="6">
    <location>
        <begin position="404"/>
        <end position="507"/>
    </location>
</feature>
<dbReference type="SUPFAM" id="SSF82895">
    <property type="entry name" value="TSP-1 type 1 repeat"/>
    <property type="match status" value="3"/>
</dbReference>
<evidence type="ECO:0000313" key="7">
    <source>
        <dbReference type="EMBL" id="KAK3085045.1"/>
    </source>
</evidence>
<name>A0AA88XGS3_PINIB</name>
<dbReference type="InterPro" id="IPR052065">
    <property type="entry name" value="Compl_asym_regulator"/>
</dbReference>
<proteinExistence type="predicted"/>
<evidence type="ECO:0000256" key="5">
    <source>
        <dbReference type="ARBA" id="ARBA00023157"/>
    </source>
</evidence>
<comment type="caution">
    <text evidence="7">The sequence shown here is derived from an EMBL/GenBank/DDBJ whole genome shotgun (WGS) entry which is preliminary data.</text>
</comment>
<keyword evidence="4" id="KW-0677">Repeat</keyword>
<accession>A0AA88XGS3</accession>
<gene>
    <name evidence="7" type="ORF">FSP39_023436</name>
</gene>
<dbReference type="InterPro" id="IPR002889">
    <property type="entry name" value="WSC_carb-bd"/>
</dbReference>
<dbReference type="Gene3D" id="2.20.100.10">
    <property type="entry name" value="Thrombospondin type-1 (TSP1) repeat"/>
    <property type="match status" value="3"/>
</dbReference>
<dbReference type="EMBL" id="VSWD01000013">
    <property type="protein sequence ID" value="KAK3085045.1"/>
    <property type="molecule type" value="Genomic_DNA"/>
</dbReference>
<evidence type="ECO:0000256" key="1">
    <source>
        <dbReference type="ARBA" id="ARBA00004613"/>
    </source>
</evidence>
<dbReference type="SMART" id="SM00209">
    <property type="entry name" value="TSP1"/>
    <property type="match status" value="3"/>
</dbReference>
<dbReference type="Pfam" id="PF01822">
    <property type="entry name" value="WSC"/>
    <property type="match status" value="1"/>
</dbReference>
<protein>
    <recommendedName>
        <fullName evidence="6">WSC domain-containing protein</fullName>
    </recommendedName>
</protein>
<dbReference type="SMART" id="SM00321">
    <property type="entry name" value="WSC"/>
    <property type="match status" value="1"/>
</dbReference>
<dbReference type="PROSITE" id="PS50092">
    <property type="entry name" value="TSP1"/>
    <property type="match status" value="2"/>
</dbReference>
<evidence type="ECO:0000256" key="4">
    <source>
        <dbReference type="ARBA" id="ARBA00022737"/>
    </source>
</evidence>
<dbReference type="Pfam" id="PF00090">
    <property type="entry name" value="TSP_1"/>
    <property type="match status" value="3"/>
</dbReference>
<organism evidence="7 8">
    <name type="scientific">Pinctada imbricata</name>
    <name type="common">Atlantic pearl-oyster</name>
    <name type="synonym">Pinctada martensii</name>
    <dbReference type="NCBI Taxonomy" id="66713"/>
    <lineage>
        <taxon>Eukaryota</taxon>
        <taxon>Metazoa</taxon>
        <taxon>Spiralia</taxon>
        <taxon>Lophotrochozoa</taxon>
        <taxon>Mollusca</taxon>
        <taxon>Bivalvia</taxon>
        <taxon>Autobranchia</taxon>
        <taxon>Pteriomorphia</taxon>
        <taxon>Pterioida</taxon>
        <taxon>Pterioidea</taxon>
        <taxon>Pteriidae</taxon>
        <taxon>Pinctada</taxon>
    </lineage>
</organism>
<keyword evidence="2" id="KW-0964">Secreted</keyword>
<evidence type="ECO:0000259" key="6">
    <source>
        <dbReference type="PROSITE" id="PS51212"/>
    </source>
</evidence>
<dbReference type="PANTHER" id="PTHR22906:SF43">
    <property type="entry name" value="PROPERDIN"/>
    <property type="match status" value="1"/>
</dbReference>
<keyword evidence="5" id="KW-1015">Disulfide bond</keyword>
<evidence type="ECO:0000256" key="2">
    <source>
        <dbReference type="ARBA" id="ARBA00022525"/>
    </source>
</evidence>
<dbReference type="Gene3D" id="3.30.70.1820">
    <property type="entry name" value="L1 transposable element, RRM domain"/>
    <property type="match status" value="1"/>
</dbReference>
<reference evidence="7" key="1">
    <citation type="submission" date="2019-08" db="EMBL/GenBank/DDBJ databases">
        <title>The improved chromosome-level genome for the pearl oyster Pinctada fucata martensii using PacBio sequencing and Hi-C.</title>
        <authorList>
            <person name="Zheng Z."/>
        </authorList>
    </citation>
    <scope>NUCLEOTIDE SEQUENCE</scope>
    <source>
        <strain evidence="7">ZZ-2019</strain>
        <tissue evidence="7">Adductor muscle</tissue>
    </source>
</reference>
<comment type="subcellular location">
    <subcellularLocation>
        <location evidence="1">Secreted</location>
    </subcellularLocation>
</comment>
<dbReference type="InterPro" id="IPR036383">
    <property type="entry name" value="TSP1_rpt_sf"/>
</dbReference>
<evidence type="ECO:0000313" key="8">
    <source>
        <dbReference type="Proteomes" id="UP001186944"/>
    </source>
</evidence>
<evidence type="ECO:0000256" key="3">
    <source>
        <dbReference type="ARBA" id="ARBA00022729"/>
    </source>
</evidence>
<keyword evidence="8" id="KW-1185">Reference proteome</keyword>
<dbReference type="InterPro" id="IPR000884">
    <property type="entry name" value="TSP1_rpt"/>
</dbReference>
<sequence length="507" mass="57499">MEIETGNKEYEQLVAEYKNHKDIAECFARMHLGIQKELSIIRSNVAGLDGTVTELEKFAAHANEEINKAPEKVHELVTEEKQERLKLELWTRKWNLVIKGVKGPNRESSRDSAKAVKVFLKTVLSIPEEIVDPMQLQACHRLQGGQDGVKNIIVRFMDLADRDDVFQSAIKLKPGSGYSVLPDLPPEIAKIRSDLLKKRWAMATKEKKKDKVTLHQRLPVCAPQDKLKDEHWIRVYCSRNLDGVWNNWSSWSVCSETCGVGNMNRTRTCHFESGKPHGRVFDGILEDWSDWSPCSVTCGGGQTRRVRIFDGTWSDWSKWSYCSASCGGGNKRRHRTCRFPPNSVKGKQCLGVNTEVDRCSMMSCPEAECQSRGGQCQGIEDYCHGYHREGICTTGSHCCIQMDDSEFVGCFGHLQIWGIDIGSSFSHNVDTRWFFYPGNMTIQYCIQHCKSFNMNYAALENESKCECSDTIPHKCHKITNEDCTLRCGGDRATVCGDRGKVSLYRIL</sequence>
<keyword evidence="3" id="KW-0732">Signal</keyword>
<dbReference type="FunFam" id="2.20.100.10:FF:000001">
    <property type="entry name" value="semaphorin-5A isoform X1"/>
    <property type="match status" value="1"/>
</dbReference>